<accession>A0A1I6WA70</accession>
<feature type="compositionally biased region" description="Polar residues" evidence="1">
    <location>
        <begin position="321"/>
        <end position="331"/>
    </location>
</feature>
<feature type="compositionally biased region" description="Low complexity" evidence="1">
    <location>
        <begin position="367"/>
        <end position="376"/>
    </location>
</feature>
<organism evidence="2 3">
    <name type="scientific">Streptomyces harbinensis</name>
    <dbReference type="NCBI Taxonomy" id="1176198"/>
    <lineage>
        <taxon>Bacteria</taxon>
        <taxon>Bacillati</taxon>
        <taxon>Actinomycetota</taxon>
        <taxon>Actinomycetes</taxon>
        <taxon>Kitasatosporales</taxon>
        <taxon>Streptomycetaceae</taxon>
        <taxon>Streptomyces</taxon>
    </lineage>
</organism>
<feature type="region of interest" description="Disordered" evidence="1">
    <location>
        <begin position="359"/>
        <end position="445"/>
    </location>
</feature>
<dbReference type="EMBL" id="FPAB01000016">
    <property type="protein sequence ID" value="SFT22889.1"/>
    <property type="molecule type" value="Genomic_DNA"/>
</dbReference>
<proteinExistence type="predicted"/>
<protein>
    <submittedName>
        <fullName evidence="2">Uncharacterized protein</fullName>
    </submittedName>
</protein>
<gene>
    <name evidence="2" type="ORF">SAMN05444716_1163</name>
</gene>
<reference evidence="3" key="1">
    <citation type="submission" date="2016-10" db="EMBL/GenBank/DDBJ databases">
        <authorList>
            <person name="Varghese N."/>
            <person name="Submissions S."/>
        </authorList>
    </citation>
    <scope>NUCLEOTIDE SEQUENCE [LARGE SCALE GENOMIC DNA]</scope>
    <source>
        <strain evidence="3">CGMCC 4.7047</strain>
    </source>
</reference>
<dbReference type="RefSeq" id="WP_175543107.1">
    <property type="nucleotide sequence ID" value="NZ_FPAB01000016.1"/>
</dbReference>
<evidence type="ECO:0000313" key="2">
    <source>
        <dbReference type="EMBL" id="SFT22889.1"/>
    </source>
</evidence>
<sequence length="898" mass="93956">MSAATATAARPATAPLPRPRAARRDPGVVEAPPVWESTEDLALTERTRQRMLRALLALLGDSGLAGASDSMRTATVVLAARTNAATLQVELTAGELGRWVGVSRQTVCTQVRPRLQSAVRSTDVEASPAPGAERGRTRGIRWEVEALRRARHEGRLDDPLRLSRPELATLLRLCEAVFGPGWVHRDGSVTEPGLLGRRTGGGAATDRLALLLLVLSARPDGSVRLCPGAVQRRYGRAAATTGRLLGCQAAGGRAVLERLVAEGVVELPGGWQGRLVVPAVRDAHERLRSARRVQGRPGGRFFAPRPSDGSVPRDQIPPQAPSVTSESQVTGGQDAPAEADFGSDGSVSLHAEHAPEAEDVVDGADDGCGCSGSAVDGEGGRRGDARGREDQHADRHQADADVTTAGAPGEGPLRGEQPQPDISPAKTSNNGGSSSSGRDVPAWAGGPQIPGDLLLALDGIEPLWRRLTSDGARAVAARAVRDELRRAADVVAADSPEQAAELAQLVIGRRLDRRLAMQGGPERVRDVIGWLRARGLPRRGCSDPRCDDGVLLGAGGKCTNCSDVAGFRRGQRCVIEAAVAAELPDATGTERRAETERRLHAQVTADAAETIRRHQRDAQLRAEQQAMYARAAARRAAEAEAQQALPCEDCGAPGSGGLCGTCASRRQVAGLRDEFVMTVVAGQVTDPTHSGEVTRLVAHARATVDLELERARAQARSRGADDAMTMAAVWLTASNLVHDARFRALAFLGGAPAARAEAAAARTTSLLSHGPAAGTRDEVRAAAEHVAAAARTRTAEYLLHNRTVAIQETLHPAPAPAPGAARRCTGHGGTCTGRAVGRSALCLDCRAGTGATTSPATATAPVVPRCPGWDGTPCGRPHRHGLCVRCRAKSLPVAAGAR</sequence>
<feature type="compositionally biased region" description="Low complexity" evidence="1">
    <location>
        <begin position="1"/>
        <end position="15"/>
    </location>
</feature>
<feature type="compositionally biased region" description="Basic and acidic residues" evidence="1">
    <location>
        <begin position="378"/>
        <end position="399"/>
    </location>
</feature>
<evidence type="ECO:0000313" key="3">
    <source>
        <dbReference type="Proteomes" id="UP000198873"/>
    </source>
</evidence>
<keyword evidence="3" id="KW-1185">Reference proteome</keyword>
<feature type="region of interest" description="Disordered" evidence="1">
    <location>
        <begin position="1"/>
        <end position="31"/>
    </location>
</feature>
<evidence type="ECO:0000256" key="1">
    <source>
        <dbReference type="SAM" id="MobiDB-lite"/>
    </source>
</evidence>
<dbReference type="AlphaFoldDB" id="A0A1I6WA70"/>
<dbReference type="Proteomes" id="UP000198873">
    <property type="component" value="Unassembled WGS sequence"/>
</dbReference>
<feature type="compositionally biased region" description="Low complexity" evidence="1">
    <location>
        <begin position="428"/>
        <end position="437"/>
    </location>
</feature>
<name>A0A1I6WA70_9ACTN</name>
<feature type="region of interest" description="Disordered" evidence="1">
    <location>
        <begin position="290"/>
        <end position="347"/>
    </location>
</feature>